<dbReference type="SUPFAM" id="SSF53335">
    <property type="entry name" value="S-adenosyl-L-methionine-dependent methyltransferases"/>
    <property type="match status" value="1"/>
</dbReference>
<feature type="region of interest" description="Disordered" evidence="7">
    <location>
        <begin position="1"/>
        <end position="35"/>
    </location>
</feature>
<comment type="catalytic activity">
    <reaction evidence="6">
        <text>adenosine(1618) in 23S rRNA + S-adenosyl-L-methionine = N(6)-methyladenosine(1618) in 23S rRNA + S-adenosyl-L-homocysteine + H(+)</text>
        <dbReference type="Rhea" id="RHEA:16497"/>
        <dbReference type="Rhea" id="RHEA-COMP:10229"/>
        <dbReference type="Rhea" id="RHEA-COMP:10231"/>
        <dbReference type="ChEBI" id="CHEBI:15378"/>
        <dbReference type="ChEBI" id="CHEBI:57856"/>
        <dbReference type="ChEBI" id="CHEBI:59789"/>
        <dbReference type="ChEBI" id="CHEBI:74411"/>
        <dbReference type="ChEBI" id="CHEBI:74449"/>
        <dbReference type="EC" id="2.1.1.181"/>
    </reaction>
</comment>
<dbReference type="GO" id="GO:0005737">
    <property type="term" value="C:cytoplasm"/>
    <property type="evidence" value="ECO:0007669"/>
    <property type="project" value="UniProtKB-SubCell"/>
</dbReference>
<evidence type="ECO:0000256" key="7">
    <source>
        <dbReference type="SAM" id="MobiDB-lite"/>
    </source>
</evidence>
<dbReference type="HAMAP" id="MF_01848">
    <property type="entry name" value="23SrRNA_methyltr_F"/>
    <property type="match status" value="1"/>
</dbReference>
<accession>A0A379KK80</accession>
<sequence>MCRERAAQRPQASDAHLDSSMTQKPTLHPRNRHQGRYDFPSLIKAHPDLARFTITNPHGKPSIDFANPEAVRVFNRALLKAQYGIQHWDIPADYLCPPIPGRADYIHVAADLLAEDNAGEVPKGAQVRALDIGVGANCIYPLLGHSDYRWRFLGSDIDPVALASAKAIVQANNLSKAIALRQQNNAKLILGSLLEEDERFDLTLCNPPFHASREEATRGSQRKWKNLGKQDPKRKLPVLNFGGQNNELWCEGGEIRFVSQLVGESVQYALQVLWFTSLVSKAGNLPGIEAALKKAGAKAVRIVEMGQGQKQSRMVAWSFHDLGQRQAWNERRKSQA</sequence>
<dbReference type="PANTHER" id="PTHR13393">
    <property type="entry name" value="SAM-DEPENDENT METHYLTRANSFERASE"/>
    <property type="match status" value="1"/>
</dbReference>
<name>A0A379KK80_PSEPU</name>
<evidence type="ECO:0000256" key="1">
    <source>
        <dbReference type="ARBA" id="ARBA00022490"/>
    </source>
</evidence>
<dbReference type="InterPro" id="IPR010286">
    <property type="entry name" value="METTL16/RlmF"/>
</dbReference>
<dbReference type="Pfam" id="PF05971">
    <property type="entry name" value="Methyltransf_10"/>
    <property type="match status" value="1"/>
</dbReference>
<dbReference type="Gene3D" id="3.40.50.150">
    <property type="entry name" value="Vaccinia Virus protein VP39"/>
    <property type="match status" value="1"/>
</dbReference>
<keyword evidence="5 6" id="KW-0949">S-adenosyl-L-methionine</keyword>
<protein>
    <recommendedName>
        <fullName evidence="6">Ribosomal RNA large subunit methyltransferase F</fullName>
        <ecNumber evidence="6">2.1.1.181</ecNumber>
    </recommendedName>
    <alternativeName>
        <fullName evidence="6">23S rRNA mA1618 methyltransferase</fullName>
    </alternativeName>
    <alternativeName>
        <fullName evidence="6">rRNA adenine N-6-methyltransferase</fullName>
    </alternativeName>
</protein>
<evidence type="ECO:0000256" key="4">
    <source>
        <dbReference type="ARBA" id="ARBA00022679"/>
    </source>
</evidence>
<evidence type="ECO:0000313" key="8">
    <source>
        <dbReference type="EMBL" id="SUD68250.1"/>
    </source>
</evidence>
<evidence type="ECO:0000256" key="3">
    <source>
        <dbReference type="ARBA" id="ARBA00022603"/>
    </source>
</evidence>
<keyword evidence="1 6" id="KW-0963">Cytoplasm</keyword>
<dbReference type="EC" id="2.1.1.181" evidence="6"/>
<proteinExistence type="inferred from homology"/>
<keyword evidence="2 6" id="KW-0698">rRNA processing</keyword>
<dbReference type="NCBIfam" id="NF008725">
    <property type="entry name" value="PRK11727.1"/>
    <property type="match status" value="1"/>
</dbReference>
<dbReference type="InterPro" id="IPR029063">
    <property type="entry name" value="SAM-dependent_MTases_sf"/>
</dbReference>
<keyword evidence="3 6" id="KW-0489">Methyltransferase</keyword>
<comment type="subcellular location">
    <subcellularLocation>
        <location evidence="6">Cytoplasm</location>
    </subcellularLocation>
</comment>
<dbReference type="EMBL" id="UGUY01000001">
    <property type="protein sequence ID" value="SUD68250.1"/>
    <property type="molecule type" value="Genomic_DNA"/>
</dbReference>
<dbReference type="PIRSF" id="PIRSF029038">
    <property type="entry name" value="Mtase_YbiN_prd"/>
    <property type="match status" value="1"/>
</dbReference>
<comment type="similarity">
    <text evidence="6">Belongs to the methyltransferase superfamily. METTL16/RlmF family.</text>
</comment>
<dbReference type="PANTHER" id="PTHR13393:SF0">
    <property type="entry name" value="RNA N6-ADENOSINE-METHYLTRANSFERASE METTL16"/>
    <property type="match status" value="1"/>
</dbReference>
<dbReference type="InterPro" id="IPR016909">
    <property type="entry name" value="rRNA_lsu_MeTfrase_F"/>
</dbReference>
<organism evidence="8 9">
    <name type="scientific">Pseudomonas putida</name>
    <name type="common">Arthrobacter siderocapsulatus</name>
    <dbReference type="NCBI Taxonomy" id="303"/>
    <lineage>
        <taxon>Bacteria</taxon>
        <taxon>Pseudomonadati</taxon>
        <taxon>Pseudomonadota</taxon>
        <taxon>Gammaproteobacteria</taxon>
        <taxon>Pseudomonadales</taxon>
        <taxon>Pseudomonadaceae</taxon>
        <taxon>Pseudomonas</taxon>
    </lineage>
</organism>
<comment type="function">
    <text evidence="6">Specifically methylates the adenine in position 1618 of 23S rRNA.</text>
</comment>
<dbReference type="GO" id="GO:0052907">
    <property type="term" value="F:23S rRNA (adenine(1618)-N(6))-methyltransferase activity"/>
    <property type="evidence" value="ECO:0007669"/>
    <property type="project" value="UniProtKB-EC"/>
</dbReference>
<keyword evidence="4 6" id="KW-0808">Transferase</keyword>
<evidence type="ECO:0000256" key="2">
    <source>
        <dbReference type="ARBA" id="ARBA00022552"/>
    </source>
</evidence>
<dbReference type="AlphaFoldDB" id="A0A379KK80"/>
<dbReference type="Proteomes" id="UP000254602">
    <property type="component" value="Unassembled WGS sequence"/>
</dbReference>
<evidence type="ECO:0000313" key="9">
    <source>
        <dbReference type="Proteomes" id="UP000254602"/>
    </source>
</evidence>
<gene>
    <name evidence="6 8" type="primary">rlmF</name>
    <name evidence="8" type="ORF">NCTC7914_02378</name>
</gene>
<dbReference type="CDD" id="cd02440">
    <property type="entry name" value="AdoMet_MTases"/>
    <property type="match status" value="1"/>
</dbReference>
<reference evidence="8 9" key="1">
    <citation type="submission" date="2018-06" db="EMBL/GenBank/DDBJ databases">
        <authorList>
            <consortium name="Pathogen Informatics"/>
            <person name="Doyle S."/>
        </authorList>
    </citation>
    <scope>NUCLEOTIDE SEQUENCE [LARGE SCALE GENOMIC DNA]</scope>
    <source>
        <strain evidence="8 9">NCTC7914</strain>
    </source>
</reference>
<evidence type="ECO:0000256" key="5">
    <source>
        <dbReference type="ARBA" id="ARBA00022691"/>
    </source>
</evidence>
<dbReference type="GO" id="GO:0070475">
    <property type="term" value="P:rRNA base methylation"/>
    <property type="evidence" value="ECO:0007669"/>
    <property type="project" value="TreeGrafter"/>
</dbReference>
<evidence type="ECO:0000256" key="6">
    <source>
        <dbReference type="HAMAP-Rule" id="MF_01848"/>
    </source>
</evidence>